<sequence length="199" mass="21933">MEWDYVIPGIPDNFFERDEEIPMTKEEIRALALSKLRIRKGDTVLDIGCGTGSVTVEASLLVGSTGKVYGVDKEEKAINLTRRNAEKFGVLNNIVLIKGEAPEILFTINEKFDRIFIGGGSEKIKEIISASWEIIKKGGRVVIDAILLETVNNAISAMENIGFMNLEITEVIIAKGMKTKVGTAMMARNPIFIISGEKQ</sequence>
<dbReference type="EC" id="2.1.1.196" evidence="5"/>
<dbReference type="KEGG" id="sshi:J5U23_01104"/>
<dbReference type="InterPro" id="IPR014008">
    <property type="entry name" value="Cbl_synth_MTase_CbiT"/>
</dbReference>
<dbReference type="GO" id="GO:0008276">
    <property type="term" value="F:protein methyltransferase activity"/>
    <property type="evidence" value="ECO:0007669"/>
    <property type="project" value="InterPro"/>
</dbReference>
<dbReference type="PANTHER" id="PTHR43182">
    <property type="entry name" value="COBALT-PRECORRIN-6B C(15)-METHYLTRANSFERASE (DECARBOXYLATING)"/>
    <property type="match status" value="1"/>
</dbReference>
<dbReference type="RefSeq" id="WP_218267228.1">
    <property type="nucleotide sequence ID" value="NZ_CP077717.1"/>
</dbReference>
<dbReference type="CDD" id="cd02440">
    <property type="entry name" value="AdoMet_MTases"/>
    <property type="match status" value="1"/>
</dbReference>
<evidence type="ECO:0000256" key="5">
    <source>
        <dbReference type="HAMAP-Rule" id="MF_00786"/>
    </source>
</evidence>
<keyword evidence="1 5" id="KW-0169">Cobalamin biosynthesis</keyword>
<evidence type="ECO:0000256" key="3">
    <source>
        <dbReference type="ARBA" id="ARBA00022679"/>
    </source>
</evidence>
<keyword evidence="2 5" id="KW-0489">Methyltransferase</keyword>
<dbReference type="InterPro" id="IPR023475">
    <property type="entry name" value="CbiT"/>
</dbReference>
<dbReference type="GO" id="GO:0019251">
    <property type="term" value="P:anaerobic cobalamin biosynthetic process"/>
    <property type="evidence" value="ECO:0007669"/>
    <property type="project" value="UniProtKB-UniRule"/>
</dbReference>
<dbReference type="PANTHER" id="PTHR43182:SF1">
    <property type="entry name" value="COBALT-PRECORRIN-7 C(5)-METHYLTRANSFERASE"/>
    <property type="match status" value="1"/>
</dbReference>
<comment type="pathway">
    <text evidence="5">Cofactor biosynthesis; adenosylcobalamin biosynthesis; cob(II)yrinate a,c-diamide from sirohydrochlorin (anaerobic route): step 8/10.</text>
</comment>
<feature type="domain" description="Methyltransferase" evidence="6">
    <location>
        <begin position="39"/>
        <end position="146"/>
    </location>
</feature>
<feature type="binding site" evidence="5">
    <location>
        <position position="72"/>
    </location>
    <ligand>
        <name>S-adenosyl-L-methionine</name>
        <dbReference type="ChEBI" id="CHEBI:59789"/>
    </ligand>
</feature>
<feature type="binding site" evidence="5">
    <location>
        <position position="24"/>
    </location>
    <ligand>
        <name>S-adenosyl-L-methionine</name>
        <dbReference type="ChEBI" id="CHEBI:59789"/>
    </ligand>
</feature>
<evidence type="ECO:0000256" key="4">
    <source>
        <dbReference type="ARBA" id="ARBA00022691"/>
    </source>
</evidence>
<feature type="binding site" evidence="5">
    <location>
        <begin position="48"/>
        <end position="52"/>
    </location>
    <ligand>
        <name>S-adenosyl-L-methionine</name>
        <dbReference type="ChEBI" id="CHEBI:59789"/>
    </ligand>
</feature>
<dbReference type="UniPathway" id="UPA00148">
    <property type="reaction ID" value="UER00229"/>
</dbReference>
<protein>
    <recommendedName>
        <fullName evidence="5">Probable cobalt-precorrin-6B C(15)-methyltransferase (decarboxylating)</fullName>
        <ecNumber evidence="5">2.1.1.196</ecNumber>
    </recommendedName>
</protein>
<dbReference type="EMBL" id="CP077717">
    <property type="protein sequence ID" value="QXJ28236.1"/>
    <property type="molecule type" value="Genomic_DNA"/>
</dbReference>
<gene>
    <name evidence="5" type="primary">cbiT</name>
    <name evidence="7" type="ORF">J5U23_01104</name>
</gene>
<comment type="similarity">
    <text evidence="5">Belongs to the methyltransferase superfamily. Archaeal-type CbiT family.</text>
</comment>
<feature type="binding site" evidence="5">
    <location>
        <position position="101"/>
    </location>
    <ligand>
        <name>S-adenosyl-L-methionine</name>
        <dbReference type="ChEBI" id="CHEBI:59789"/>
    </ligand>
</feature>
<dbReference type="InterPro" id="IPR025714">
    <property type="entry name" value="Methyltranfer_dom"/>
</dbReference>
<organism evidence="7 8">
    <name type="scientific">Saccharolobus shibatae (strain ATCC 51178 / DSM 5389 / JCM 8931 / NBRC 15437 / B12)</name>
    <name type="common">Sulfolobus shibatae</name>
    <dbReference type="NCBI Taxonomy" id="523848"/>
    <lineage>
        <taxon>Archaea</taxon>
        <taxon>Thermoproteota</taxon>
        <taxon>Thermoprotei</taxon>
        <taxon>Sulfolobales</taxon>
        <taxon>Sulfolobaceae</taxon>
        <taxon>Saccharolobus</taxon>
    </lineage>
</organism>
<dbReference type="Pfam" id="PF13847">
    <property type="entry name" value="Methyltransf_31"/>
    <property type="match status" value="1"/>
</dbReference>
<name>A0A8F5BMY2_SACSH</name>
<dbReference type="NCBIfam" id="TIGR02469">
    <property type="entry name" value="CbiT"/>
    <property type="match status" value="1"/>
</dbReference>
<dbReference type="OrthoDB" id="6027at2157"/>
<dbReference type="Proteomes" id="UP000694018">
    <property type="component" value="Chromosome"/>
</dbReference>
<evidence type="ECO:0000256" key="1">
    <source>
        <dbReference type="ARBA" id="ARBA00022573"/>
    </source>
</evidence>
<dbReference type="InterPro" id="IPR050714">
    <property type="entry name" value="Cobalamin_biosynth_MTase"/>
</dbReference>
<evidence type="ECO:0000313" key="8">
    <source>
        <dbReference type="Proteomes" id="UP000694018"/>
    </source>
</evidence>
<reference evidence="7" key="1">
    <citation type="journal article" date="2021" name="Environ. Microbiol.">
        <title>New insights into the diversity and evolution of the archaeal mobilome from three complete genomes of Saccharolobus shibatae.</title>
        <authorList>
            <person name="Medvedeva S."/>
            <person name="Brandt D."/>
            <person name="Cvirkaite-Krupovic V."/>
            <person name="Liu Y."/>
            <person name="Severinov K."/>
            <person name="Ishino S."/>
            <person name="Ishino Y."/>
            <person name="Prangishvili D."/>
            <person name="Kalinowski J."/>
            <person name="Krupovic M."/>
        </authorList>
    </citation>
    <scope>NUCLEOTIDE SEQUENCE</scope>
    <source>
        <strain evidence="7">B12</strain>
    </source>
</reference>
<evidence type="ECO:0000256" key="2">
    <source>
        <dbReference type="ARBA" id="ARBA00022603"/>
    </source>
</evidence>
<keyword evidence="4 5" id="KW-0949">S-adenosyl-L-methionine</keyword>
<keyword evidence="3 5" id="KW-0808">Transferase</keyword>
<proteinExistence type="inferred from homology"/>
<dbReference type="NCBIfam" id="NF001556">
    <property type="entry name" value="PRK00377.1"/>
    <property type="match status" value="1"/>
</dbReference>
<evidence type="ECO:0000259" key="6">
    <source>
        <dbReference type="Pfam" id="PF13847"/>
    </source>
</evidence>
<dbReference type="HAMAP" id="MF_00786">
    <property type="entry name" value="CbiT"/>
    <property type="match status" value="1"/>
</dbReference>
<dbReference type="GO" id="GO:0032259">
    <property type="term" value="P:methylation"/>
    <property type="evidence" value="ECO:0007669"/>
    <property type="project" value="UniProtKB-KW"/>
</dbReference>
<dbReference type="AlphaFoldDB" id="A0A8F5BMY2"/>
<evidence type="ECO:0000313" key="7">
    <source>
        <dbReference type="EMBL" id="QXJ28236.1"/>
    </source>
</evidence>
<comment type="function">
    <text evidence="5">Catalyzes the methylation of C-15 in cobalt-precorrin-6B followed by the decarboxylation of C-12 to form cobalt-precorrin-7.</text>
</comment>
<comment type="catalytic activity">
    <reaction evidence="5">
        <text>Co-precorrin-6B + S-adenosyl-L-methionine = Co-precorrin-7 + S-adenosyl-L-homocysteine + CO2</text>
        <dbReference type="Rhea" id="RHEA:36067"/>
        <dbReference type="ChEBI" id="CHEBI:16526"/>
        <dbReference type="ChEBI" id="CHEBI:57856"/>
        <dbReference type="ChEBI" id="CHEBI:59789"/>
        <dbReference type="ChEBI" id="CHEBI:70791"/>
        <dbReference type="ChEBI" id="CHEBI:72780"/>
        <dbReference type="EC" id="2.1.1.196"/>
    </reaction>
</comment>
<dbReference type="GeneID" id="65562693"/>
<accession>A0A8F5BMY2</accession>